<dbReference type="EMBL" id="BAABKC010000156">
    <property type="protein sequence ID" value="GAA5082814.1"/>
    <property type="molecule type" value="Genomic_DNA"/>
</dbReference>
<dbReference type="PROSITE" id="PS50949">
    <property type="entry name" value="HTH_GNTR"/>
    <property type="match status" value="1"/>
</dbReference>
<dbReference type="Pfam" id="PF00392">
    <property type="entry name" value="GntR"/>
    <property type="match status" value="1"/>
</dbReference>
<dbReference type="InterPro" id="IPR050679">
    <property type="entry name" value="Bact_HTH_transcr_reg"/>
</dbReference>
<dbReference type="Pfam" id="PF07702">
    <property type="entry name" value="UTRA"/>
    <property type="match status" value="1"/>
</dbReference>
<sequence>MDPMRPTTPIYQRIADDLRAQIADGTLPPGSKLPTEAELREKYGTSARSTVRQGLSLLVNEGLIIPRRPKGYFVREMRPKVYRPQQEFRRKPPEVDIYTHLIASEDGREPSQDIEVAIVQPPKAVRDRLGLAEGVTVAARRRTRYLDREPYDLNDSYTTLSLVEGTDWMTPGDVARGTNQVFAELGKELVAALDEIYIRMPTPEEVRRLQLGPGTPVAEHIATTFTEGDEPVQVTINIVPGDRNVIVYERIKNPEDYEARPRFPWGAEK</sequence>
<dbReference type="PANTHER" id="PTHR44846">
    <property type="entry name" value="MANNOSYL-D-GLYCERATE TRANSPORT/METABOLISM SYSTEM REPRESSOR MNGR-RELATED"/>
    <property type="match status" value="1"/>
</dbReference>
<feature type="domain" description="HTH gntR-type" evidence="4">
    <location>
        <begin position="8"/>
        <end position="77"/>
    </location>
</feature>
<dbReference type="PANTHER" id="PTHR44846:SF17">
    <property type="entry name" value="GNTR-FAMILY TRANSCRIPTIONAL REGULATOR"/>
    <property type="match status" value="1"/>
</dbReference>
<dbReference type="InterPro" id="IPR000524">
    <property type="entry name" value="Tscrpt_reg_HTH_GntR"/>
</dbReference>
<keyword evidence="3" id="KW-0804">Transcription</keyword>
<dbReference type="InterPro" id="IPR011663">
    <property type="entry name" value="UTRA"/>
</dbReference>
<reference evidence="6" key="1">
    <citation type="journal article" date="2019" name="Int. J. Syst. Evol. Microbiol.">
        <title>The Global Catalogue of Microorganisms (GCM) 10K type strain sequencing project: providing services to taxonomists for standard genome sequencing and annotation.</title>
        <authorList>
            <consortium name="The Broad Institute Genomics Platform"/>
            <consortium name="The Broad Institute Genome Sequencing Center for Infectious Disease"/>
            <person name="Wu L."/>
            <person name="Ma J."/>
        </authorList>
    </citation>
    <scope>NUCLEOTIDE SEQUENCE [LARGE SCALE GENOMIC DNA]</scope>
    <source>
        <strain evidence="6">JCM 18410</strain>
    </source>
</reference>
<name>A0ABP9LPG4_9ACTN</name>
<proteinExistence type="predicted"/>
<dbReference type="Gene3D" id="3.40.1410.10">
    <property type="entry name" value="Chorismate lyase-like"/>
    <property type="match status" value="1"/>
</dbReference>
<accession>A0ABP9LPG4</accession>
<dbReference type="Proteomes" id="UP001500124">
    <property type="component" value="Unassembled WGS sequence"/>
</dbReference>
<evidence type="ECO:0000256" key="2">
    <source>
        <dbReference type="ARBA" id="ARBA00023125"/>
    </source>
</evidence>
<keyword evidence="1" id="KW-0805">Transcription regulation</keyword>
<keyword evidence="2" id="KW-0238">DNA-binding</keyword>
<dbReference type="SUPFAM" id="SSF64288">
    <property type="entry name" value="Chorismate lyase-like"/>
    <property type="match status" value="1"/>
</dbReference>
<dbReference type="Gene3D" id="1.10.10.10">
    <property type="entry name" value="Winged helix-like DNA-binding domain superfamily/Winged helix DNA-binding domain"/>
    <property type="match status" value="1"/>
</dbReference>
<dbReference type="InterPro" id="IPR036388">
    <property type="entry name" value="WH-like_DNA-bd_sf"/>
</dbReference>
<gene>
    <name evidence="5" type="ORF">GCM10023336_77670</name>
</gene>
<organism evidence="5 6">
    <name type="scientific">Streptomyces similanensis</name>
    <dbReference type="NCBI Taxonomy" id="1274988"/>
    <lineage>
        <taxon>Bacteria</taxon>
        <taxon>Bacillati</taxon>
        <taxon>Actinomycetota</taxon>
        <taxon>Actinomycetes</taxon>
        <taxon>Kitasatosporales</taxon>
        <taxon>Streptomycetaceae</taxon>
        <taxon>Streptomyces</taxon>
    </lineage>
</organism>
<dbReference type="InterPro" id="IPR036390">
    <property type="entry name" value="WH_DNA-bd_sf"/>
</dbReference>
<keyword evidence="6" id="KW-1185">Reference proteome</keyword>
<evidence type="ECO:0000313" key="6">
    <source>
        <dbReference type="Proteomes" id="UP001500124"/>
    </source>
</evidence>
<comment type="caution">
    <text evidence="5">The sequence shown here is derived from an EMBL/GenBank/DDBJ whole genome shotgun (WGS) entry which is preliminary data.</text>
</comment>
<dbReference type="SUPFAM" id="SSF46785">
    <property type="entry name" value="Winged helix' DNA-binding domain"/>
    <property type="match status" value="1"/>
</dbReference>
<protein>
    <submittedName>
        <fullName evidence="5">GntR family transcriptional regulator</fullName>
    </submittedName>
</protein>
<evidence type="ECO:0000256" key="1">
    <source>
        <dbReference type="ARBA" id="ARBA00023015"/>
    </source>
</evidence>
<evidence type="ECO:0000259" key="4">
    <source>
        <dbReference type="PROSITE" id="PS50949"/>
    </source>
</evidence>
<dbReference type="CDD" id="cd07377">
    <property type="entry name" value="WHTH_GntR"/>
    <property type="match status" value="1"/>
</dbReference>
<dbReference type="SMART" id="SM00345">
    <property type="entry name" value="HTH_GNTR"/>
    <property type="match status" value="1"/>
</dbReference>
<dbReference type="SMART" id="SM00866">
    <property type="entry name" value="UTRA"/>
    <property type="match status" value="1"/>
</dbReference>
<evidence type="ECO:0000256" key="3">
    <source>
        <dbReference type="ARBA" id="ARBA00023163"/>
    </source>
</evidence>
<dbReference type="InterPro" id="IPR028978">
    <property type="entry name" value="Chorismate_lyase_/UTRA_dom_sf"/>
</dbReference>
<evidence type="ECO:0000313" key="5">
    <source>
        <dbReference type="EMBL" id="GAA5082814.1"/>
    </source>
</evidence>